<protein>
    <recommendedName>
        <fullName evidence="6">Urease accessory protein UreF</fullName>
    </recommendedName>
</protein>
<evidence type="ECO:0008006" key="6">
    <source>
        <dbReference type="Google" id="ProtNLM"/>
    </source>
</evidence>
<sequence>MDDATESYIMLLLADGNLPTGSFVASTGFESYVKHGFFGTSLSNSNESAAASSSARINQAVVDFVEDSLGTYAHSALPFVSDAHTAVMEYHNSEDRDYDSTLLRLGELDDLYHSMSLNDVTRRASRAQGVAILTLFSKGLTKPQLVTSERNTGLPNVKKGDIYVRLVDEYKLKVRREDVHGHLPICWGILTAALGLSLERSQYLHLFLQARSLLSASIRLNTLGPYAAQQILLHVVKGIVERQMIICRDLRSGLQPLSGDGNGEVLDNLKCAASSWPLGEILAARHDLQHSRIFNS</sequence>
<dbReference type="HAMAP" id="MF_01385">
    <property type="entry name" value="UreF"/>
    <property type="match status" value="1"/>
</dbReference>
<comment type="caution">
    <text evidence="4">The sequence shown here is derived from an EMBL/GenBank/DDBJ whole genome shotgun (WGS) entry which is preliminary data.</text>
</comment>
<reference evidence="4" key="1">
    <citation type="submission" date="2016-06" db="EMBL/GenBank/DDBJ databases">
        <title>Draft Genome sequence of the fungus Inonotus baumii.</title>
        <authorList>
            <person name="Zhu H."/>
            <person name="Lin W."/>
        </authorList>
    </citation>
    <scope>NUCLEOTIDE SEQUENCE</scope>
    <source>
        <strain evidence="4">821</strain>
    </source>
</reference>
<dbReference type="Proteomes" id="UP000757232">
    <property type="component" value="Unassembled WGS sequence"/>
</dbReference>
<evidence type="ECO:0000256" key="2">
    <source>
        <dbReference type="ARBA" id="ARBA00023186"/>
    </source>
</evidence>
<keyword evidence="5" id="KW-1185">Reference proteome</keyword>
<comment type="similarity">
    <text evidence="3">Belongs to the UreF family.</text>
</comment>
<proteinExistence type="inferred from homology"/>
<dbReference type="EMBL" id="LNZH02000187">
    <property type="protein sequence ID" value="OCB87891.1"/>
    <property type="molecule type" value="Genomic_DNA"/>
</dbReference>
<dbReference type="PANTHER" id="PTHR33620">
    <property type="entry name" value="UREASE ACCESSORY PROTEIN F"/>
    <property type="match status" value="1"/>
</dbReference>
<dbReference type="Pfam" id="PF01730">
    <property type="entry name" value="UreF"/>
    <property type="match status" value="1"/>
</dbReference>
<evidence type="ECO:0000256" key="1">
    <source>
        <dbReference type="ARBA" id="ARBA00022988"/>
    </source>
</evidence>
<dbReference type="GO" id="GO:0016151">
    <property type="term" value="F:nickel cation binding"/>
    <property type="evidence" value="ECO:0007669"/>
    <property type="project" value="InterPro"/>
</dbReference>
<accession>A0A9Q5HXT0</accession>
<keyword evidence="2" id="KW-0143">Chaperone</keyword>
<dbReference type="OrthoDB" id="2550922at2759"/>
<organism evidence="4 5">
    <name type="scientific">Sanghuangporus baumii</name>
    <name type="common">Phellinus baumii</name>
    <dbReference type="NCBI Taxonomy" id="108892"/>
    <lineage>
        <taxon>Eukaryota</taxon>
        <taxon>Fungi</taxon>
        <taxon>Dikarya</taxon>
        <taxon>Basidiomycota</taxon>
        <taxon>Agaricomycotina</taxon>
        <taxon>Agaricomycetes</taxon>
        <taxon>Hymenochaetales</taxon>
        <taxon>Hymenochaetaceae</taxon>
        <taxon>Sanghuangporus</taxon>
    </lineage>
</organism>
<dbReference type="InterPro" id="IPR002639">
    <property type="entry name" value="UreF"/>
</dbReference>
<dbReference type="AlphaFoldDB" id="A0A9Q5HXT0"/>
<gene>
    <name evidence="4" type="ORF">A7U60_g5028</name>
</gene>
<keyword evidence="1" id="KW-0996">Nickel insertion</keyword>
<dbReference type="InterPro" id="IPR038277">
    <property type="entry name" value="UreF_sf"/>
</dbReference>
<name>A0A9Q5HXT0_SANBA</name>
<dbReference type="PANTHER" id="PTHR33620:SF1">
    <property type="entry name" value="UREASE ACCESSORY PROTEIN F"/>
    <property type="match status" value="1"/>
</dbReference>
<evidence type="ECO:0000256" key="3">
    <source>
        <dbReference type="ARBA" id="ARBA00046339"/>
    </source>
</evidence>
<evidence type="ECO:0000313" key="4">
    <source>
        <dbReference type="EMBL" id="OCB87891.1"/>
    </source>
</evidence>
<evidence type="ECO:0000313" key="5">
    <source>
        <dbReference type="Proteomes" id="UP000757232"/>
    </source>
</evidence>
<dbReference type="Gene3D" id="1.10.4190.10">
    <property type="entry name" value="Urease accessory protein UreF"/>
    <property type="match status" value="1"/>
</dbReference>